<dbReference type="GO" id="GO:0009898">
    <property type="term" value="C:cytoplasmic side of plasma membrane"/>
    <property type="evidence" value="ECO:0007669"/>
    <property type="project" value="TreeGrafter"/>
</dbReference>
<dbReference type="AlphaFoldDB" id="A0A3A5M3T6"/>
<evidence type="ECO:0000256" key="1">
    <source>
        <dbReference type="SAM" id="MobiDB-lite"/>
    </source>
</evidence>
<accession>A0A3A5M3T6</accession>
<dbReference type="GO" id="GO:0005524">
    <property type="term" value="F:ATP binding"/>
    <property type="evidence" value="ECO:0007669"/>
    <property type="project" value="TreeGrafter"/>
</dbReference>
<dbReference type="GO" id="GO:0005829">
    <property type="term" value="C:cytosol"/>
    <property type="evidence" value="ECO:0007669"/>
    <property type="project" value="TreeGrafter"/>
</dbReference>
<feature type="compositionally biased region" description="Pro residues" evidence="1">
    <location>
        <begin position="101"/>
        <end position="113"/>
    </location>
</feature>
<dbReference type="GO" id="GO:0016887">
    <property type="term" value="F:ATP hydrolysis activity"/>
    <property type="evidence" value="ECO:0007669"/>
    <property type="project" value="TreeGrafter"/>
</dbReference>
<dbReference type="Proteomes" id="UP000272560">
    <property type="component" value="Unassembled WGS sequence"/>
</dbReference>
<keyword evidence="3" id="KW-1185">Reference proteome</keyword>
<dbReference type="EMBL" id="QZVT01000010">
    <property type="protein sequence ID" value="RJT76961.1"/>
    <property type="molecule type" value="Genomic_DNA"/>
</dbReference>
<gene>
    <name evidence="2" type="ORF">D6T63_16005</name>
</gene>
<sequence length="492" mass="52043">MKMTAVIDQTGALDLDVEGHKTHADYSTVMEARRSVMTTATGLAADATTSVELHIEDPAGARTVLVQADGAVIEQAPTTTPEEQQTLTTEAAPAMSLAPTEPTPAPAPAPAAPLPASRRVSTAIPAPTKPVTESPAPKTAVAVLEPDTDTETDTAQAPADVVKQAPVAAPAEQEEVTTAEVLPTRRSSMPSFVDRPDTASPAQLGMRGLLNHFGMKLAPSADELAQREDEKAVSQHWEGPRTITILNPKGGAGKTPTVICLSAVFARMGGSGVLAWDNNNSLGSLGWRTCDAGHEATVVDLLGQTDYFMTAGARAGDLASYVHHQPSDQYDVLRSDDRSGAKARHEVTGAEVHRLYAVAAKYYRLIVKDSGNTERGDNWEAMISHTDQVVIPVKSVDDAAEGASRILSALRAGDEHAQSLADRAVVIVLGCTPAHGKAKLDALADSFRPFVKAVATVPYDPSLVEGRIRFSAMLPRTRRAWLRAAALIAEEL</sequence>
<feature type="region of interest" description="Disordered" evidence="1">
    <location>
        <begin position="95"/>
        <end position="114"/>
    </location>
</feature>
<organism evidence="2 3">
    <name type="scientific">Arthrobacter cheniae</name>
    <dbReference type="NCBI Taxonomy" id="1258888"/>
    <lineage>
        <taxon>Bacteria</taxon>
        <taxon>Bacillati</taxon>
        <taxon>Actinomycetota</taxon>
        <taxon>Actinomycetes</taxon>
        <taxon>Micrococcales</taxon>
        <taxon>Micrococcaceae</taxon>
        <taxon>Arthrobacter</taxon>
    </lineage>
</organism>
<dbReference type="PANTHER" id="PTHR43384:SF14">
    <property type="entry name" value="ESX-1 SECRETION-ASSOCIATED PROTEIN ESPI"/>
    <property type="match status" value="1"/>
</dbReference>
<dbReference type="InterPro" id="IPR027417">
    <property type="entry name" value="P-loop_NTPase"/>
</dbReference>
<dbReference type="GO" id="GO:0051782">
    <property type="term" value="P:negative regulation of cell division"/>
    <property type="evidence" value="ECO:0007669"/>
    <property type="project" value="TreeGrafter"/>
</dbReference>
<dbReference type="InterPro" id="IPR050625">
    <property type="entry name" value="ParA/MinD_ATPase"/>
</dbReference>
<dbReference type="RefSeq" id="WP_120150051.1">
    <property type="nucleotide sequence ID" value="NZ_QZVT01000010.1"/>
</dbReference>
<dbReference type="OrthoDB" id="4640801at2"/>
<name>A0A3A5M3T6_9MICC</name>
<evidence type="ECO:0000313" key="2">
    <source>
        <dbReference type="EMBL" id="RJT76961.1"/>
    </source>
</evidence>
<protein>
    <submittedName>
        <fullName evidence="2">Chromosome partitioning protein ParA</fullName>
    </submittedName>
</protein>
<dbReference type="SUPFAM" id="SSF52540">
    <property type="entry name" value="P-loop containing nucleoside triphosphate hydrolases"/>
    <property type="match status" value="1"/>
</dbReference>
<proteinExistence type="predicted"/>
<reference evidence="2 3" key="1">
    <citation type="submission" date="2018-09" db="EMBL/GenBank/DDBJ databases">
        <title>Novel species of Arthrobacter.</title>
        <authorList>
            <person name="Liu Q."/>
            <person name="Xin Y.-H."/>
        </authorList>
    </citation>
    <scope>NUCLEOTIDE SEQUENCE [LARGE SCALE GENOMIC DNA]</scope>
    <source>
        <strain evidence="2 3">Hz2</strain>
    </source>
</reference>
<evidence type="ECO:0000313" key="3">
    <source>
        <dbReference type="Proteomes" id="UP000272560"/>
    </source>
</evidence>
<dbReference type="PANTHER" id="PTHR43384">
    <property type="entry name" value="SEPTUM SITE-DETERMINING PROTEIN MIND HOMOLOG, CHLOROPLASTIC-RELATED"/>
    <property type="match status" value="1"/>
</dbReference>
<dbReference type="Gene3D" id="3.40.50.300">
    <property type="entry name" value="P-loop containing nucleotide triphosphate hydrolases"/>
    <property type="match status" value="1"/>
</dbReference>
<comment type="caution">
    <text evidence="2">The sequence shown here is derived from an EMBL/GenBank/DDBJ whole genome shotgun (WGS) entry which is preliminary data.</text>
</comment>